<gene>
    <name evidence="8" type="ORF">INF26_01435</name>
</gene>
<dbReference type="InterPro" id="IPR029028">
    <property type="entry name" value="Alpha/beta_knot_MTases"/>
</dbReference>
<dbReference type="InterPro" id="IPR029026">
    <property type="entry name" value="tRNA_m1G_MTases_N"/>
</dbReference>
<dbReference type="Pfam" id="PF00588">
    <property type="entry name" value="SpoU_methylase"/>
    <property type="match status" value="1"/>
</dbReference>
<comment type="caution">
    <text evidence="8">The sequence shown here is derived from an EMBL/GenBank/DDBJ whole genome shotgun (WGS) entry which is preliminary data.</text>
</comment>
<keyword evidence="5 6" id="KW-0819">tRNA processing</keyword>
<dbReference type="InterPro" id="IPR016914">
    <property type="entry name" value="TrmL"/>
</dbReference>
<comment type="subcellular location">
    <subcellularLocation>
        <location evidence="6">Cytoplasm</location>
    </subcellularLocation>
</comment>
<protein>
    <recommendedName>
        <fullName evidence="6">Putative tRNA (cytidine(34)-2'-O)-methyltransferase</fullName>
        <ecNumber evidence="6">2.1.1.207</ecNumber>
    </recommendedName>
    <alternativeName>
        <fullName evidence="6">tRNA (cytidine/uridine-2'-O-)-methyltransferase</fullName>
    </alternativeName>
</protein>
<dbReference type="CDD" id="cd18094">
    <property type="entry name" value="SpoU-like_TrmL"/>
    <property type="match status" value="1"/>
</dbReference>
<evidence type="ECO:0000256" key="2">
    <source>
        <dbReference type="ARBA" id="ARBA00022603"/>
    </source>
</evidence>
<dbReference type="PIRSF" id="PIRSF029256">
    <property type="entry name" value="SpoU_TrmH_prd"/>
    <property type="match status" value="1"/>
</dbReference>
<evidence type="ECO:0000256" key="5">
    <source>
        <dbReference type="ARBA" id="ARBA00022694"/>
    </source>
</evidence>
<evidence type="ECO:0000313" key="8">
    <source>
        <dbReference type="EMBL" id="MBE5023516.1"/>
    </source>
</evidence>
<keyword evidence="2 6" id="KW-0489">Methyltransferase</keyword>
<evidence type="ECO:0000256" key="1">
    <source>
        <dbReference type="ARBA" id="ARBA00022490"/>
    </source>
</evidence>
<dbReference type="HAMAP" id="MF_01885">
    <property type="entry name" value="tRNA_methyltr_TrmL"/>
    <property type="match status" value="1"/>
</dbReference>
<evidence type="ECO:0000259" key="7">
    <source>
        <dbReference type="Pfam" id="PF00588"/>
    </source>
</evidence>
<evidence type="ECO:0000256" key="6">
    <source>
        <dbReference type="HAMAP-Rule" id="MF_01885"/>
    </source>
</evidence>
<name>A0ABR9QR21_9ACTN</name>
<comment type="catalytic activity">
    <reaction evidence="6">
        <text>cytidine(34) in tRNA + S-adenosyl-L-methionine = 2'-O-methylcytidine(34) in tRNA + S-adenosyl-L-homocysteine + H(+)</text>
        <dbReference type="Rhea" id="RHEA:43084"/>
        <dbReference type="Rhea" id="RHEA-COMP:10331"/>
        <dbReference type="Rhea" id="RHEA-COMP:10332"/>
        <dbReference type="ChEBI" id="CHEBI:15378"/>
        <dbReference type="ChEBI" id="CHEBI:57856"/>
        <dbReference type="ChEBI" id="CHEBI:59789"/>
        <dbReference type="ChEBI" id="CHEBI:74495"/>
        <dbReference type="ChEBI" id="CHEBI:82748"/>
        <dbReference type="EC" id="2.1.1.207"/>
    </reaction>
</comment>
<keyword evidence="1 6" id="KW-0963">Cytoplasm</keyword>
<feature type="binding site" evidence="6">
    <location>
        <position position="101"/>
    </location>
    <ligand>
        <name>S-adenosyl-L-methionine</name>
        <dbReference type="ChEBI" id="CHEBI:59789"/>
    </ligand>
</feature>
<feature type="binding site" evidence="6">
    <location>
        <position position="122"/>
    </location>
    <ligand>
        <name>S-adenosyl-L-methionine</name>
        <dbReference type="ChEBI" id="CHEBI:59789"/>
    </ligand>
</feature>
<evidence type="ECO:0000313" key="9">
    <source>
        <dbReference type="Proteomes" id="UP001194273"/>
    </source>
</evidence>
<comment type="function">
    <text evidence="6">Could methylate the ribose at the nucleotide 34 wobble position in tRNA.</text>
</comment>
<keyword evidence="4 6" id="KW-0949">S-adenosyl-L-methionine</keyword>
<comment type="catalytic activity">
    <reaction evidence="6">
        <text>5-carboxymethylaminomethyluridine(34) in tRNA(Leu) + S-adenosyl-L-methionine = 5-carboxymethylaminomethyl-2'-O-methyluridine(34) in tRNA(Leu) + S-adenosyl-L-homocysteine + H(+)</text>
        <dbReference type="Rhea" id="RHEA:43088"/>
        <dbReference type="Rhea" id="RHEA-COMP:10333"/>
        <dbReference type="Rhea" id="RHEA-COMP:10334"/>
        <dbReference type="ChEBI" id="CHEBI:15378"/>
        <dbReference type="ChEBI" id="CHEBI:57856"/>
        <dbReference type="ChEBI" id="CHEBI:59789"/>
        <dbReference type="ChEBI" id="CHEBI:74508"/>
        <dbReference type="ChEBI" id="CHEBI:74511"/>
        <dbReference type="EC" id="2.1.1.207"/>
    </reaction>
</comment>
<feature type="binding site" evidence="6">
    <location>
        <position position="79"/>
    </location>
    <ligand>
        <name>S-adenosyl-L-methionine</name>
        <dbReference type="ChEBI" id="CHEBI:59789"/>
    </ligand>
</feature>
<keyword evidence="3 6" id="KW-0808">Transferase</keyword>
<reference evidence="8 9" key="1">
    <citation type="submission" date="2020-10" db="EMBL/GenBank/DDBJ databases">
        <title>ChiBAC.</title>
        <authorList>
            <person name="Zenner C."/>
            <person name="Hitch T.C.A."/>
            <person name="Clavel T."/>
        </authorList>
    </citation>
    <scope>NUCLEOTIDE SEQUENCE [LARGE SCALE GENOMIC DNA]</scope>
    <source>
        <strain evidence="8 9">DSM 107455</strain>
    </source>
</reference>
<dbReference type="RefSeq" id="WP_193528954.1">
    <property type="nucleotide sequence ID" value="NZ_JADCJZ010000001.1"/>
</dbReference>
<dbReference type="SUPFAM" id="SSF75217">
    <property type="entry name" value="alpha/beta knot"/>
    <property type="match status" value="2"/>
</dbReference>
<organism evidence="8 9">
    <name type="scientific">Thermophilibacter gallinarum</name>
    <dbReference type="NCBI Taxonomy" id="2779357"/>
    <lineage>
        <taxon>Bacteria</taxon>
        <taxon>Bacillati</taxon>
        <taxon>Actinomycetota</taxon>
        <taxon>Coriobacteriia</taxon>
        <taxon>Coriobacteriales</taxon>
        <taxon>Atopobiaceae</taxon>
        <taxon>Thermophilibacter</taxon>
    </lineage>
</organism>
<dbReference type="EC" id="2.1.1.207" evidence="6"/>
<dbReference type="Gene3D" id="3.40.1280.10">
    <property type="match status" value="2"/>
</dbReference>
<accession>A0ABR9QR21</accession>
<proteinExistence type="inferred from homology"/>
<evidence type="ECO:0000256" key="3">
    <source>
        <dbReference type="ARBA" id="ARBA00022679"/>
    </source>
</evidence>
<feature type="domain" description="tRNA/rRNA methyltransferase SpoU type" evidence="7">
    <location>
        <begin position="2"/>
        <end position="131"/>
    </location>
</feature>
<dbReference type="Proteomes" id="UP001194273">
    <property type="component" value="Unassembled WGS sequence"/>
</dbReference>
<dbReference type="PANTHER" id="PTHR42971:SF1">
    <property type="entry name" value="TRNA (CYTIDINE(34)-2'-O)-METHYLTRANSFERASE"/>
    <property type="match status" value="1"/>
</dbReference>
<evidence type="ECO:0000256" key="4">
    <source>
        <dbReference type="ARBA" id="ARBA00022691"/>
    </source>
</evidence>
<comment type="similarity">
    <text evidence="6">Belongs to the class IV-like SAM-binding methyltransferase superfamily. RNA methyltransferase TrmH family. TrmL subfamily.</text>
</comment>
<dbReference type="EMBL" id="JADCJZ010000001">
    <property type="protein sequence ID" value="MBE5023516.1"/>
    <property type="molecule type" value="Genomic_DNA"/>
</dbReference>
<sequence>MFNVVLVAPEIPANTGNIGRTCVVTGSRLHLVGPLGFSLDEKSLHRAGLGYWESLDVTVHESWGAFLEAAGPETRLHLLTKKARRTYAEARYVDGDYLVFGCESAGLPEELLAARADLCERIPMLPDAASLENASTWGSSSSHDALLAQDVCGNFVNPEDYRISALNLSNAAAIVLYEALRQTGFKGM</sequence>
<dbReference type="PANTHER" id="PTHR42971">
    <property type="entry name" value="TRNA (CYTIDINE(34)-2'-O)-METHYLTRANSFERASE"/>
    <property type="match status" value="1"/>
</dbReference>
<keyword evidence="9" id="KW-1185">Reference proteome</keyword>
<comment type="caution">
    <text evidence="6">Lacks conserved residue(s) required for the propagation of feature annotation.</text>
</comment>
<dbReference type="InterPro" id="IPR001537">
    <property type="entry name" value="SpoU_MeTrfase"/>
</dbReference>